<dbReference type="EMBL" id="FM954973">
    <property type="protein sequence ID" value="CAV26868.1"/>
    <property type="molecule type" value="Genomic_DNA"/>
</dbReference>
<evidence type="ECO:0000313" key="1">
    <source>
        <dbReference type="EMBL" id="CAV26868.1"/>
    </source>
</evidence>
<accession>B7VTT9</accession>
<dbReference type="KEGG" id="vsp:VS_II1002"/>
<dbReference type="HOGENOM" id="CLU_621028_0_0_6"/>
<organism evidence="1 2">
    <name type="scientific">Vibrio atlanticus (strain LGP32)</name>
    <name type="common">Vibrio splendidus (strain Mel32)</name>
    <dbReference type="NCBI Taxonomy" id="575788"/>
    <lineage>
        <taxon>Bacteria</taxon>
        <taxon>Pseudomonadati</taxon>
        <taxon>Pseudomonadota</taxon>
        <taxon>Gammaproteobacteria</taxon>
        <taxon>Vibrionales</taxon>
        <taxon>Vibrionaceae</taxon>
        <taxon>Vibrio</taxon>
    </lineage>
</organism>
<gene>
    <name evidence="1" type="ordered locus">VS_II1002</name>
</gene>
<dbReference type="STRING" id="575788.VS_II1002"/>
<dbReference type="Proteomes" id="UP000009100">
    <property type="component" value="Chromosome 2"/>
</dbReference>
<evidence type="ECO:0000313" key="2">
    <source>
        <dbReference type="Proteomes" id="UP000009100"/>
    </source>
</evidence>
<name>B7VTT9_VIBA3</name>
<dbReference type="AlphaFoldDB" id="B7VTT9"/>
<proteinExistence type="predicted"/>
<reference evidence="1 2" key="1">
    <citation type="submission" date="2009-02" db="EMBL/GenBank/DDBJ databases">
        <title>Vibrio splendidus str. LGP32 complete genome.</title>
        <authorList>
            <person name="Mazel D."/>
            <person name="Le Roux F."/>
        </authorList>
    </citation>
    <scope>NUCLEOTIDE SEQUENCE [LARGE SCALE GENOMIC DNA]</scope>
    <source>
        <strain evidence="1 2">LGP32</strain>
    </source>
</reference>
<dbReference type="eggNOG" id="ENOG5032CF2">
    <property type="taxonomic scope" value="Bacteria"/>
</dbReference>
<sequence length="443" mass="51082">MDSRMRQKIGIDQLNQPITNEDVELAIANAESTLALLDELPIKWLEICNEKLSLASETLNFLLKQRLQVHKRGYPSIELEYLALADRQVKDLKNVYLSFYRLAPGLIHQLKQSEPTVYAWLMLNSDIGQDHENLLCGLSTLDELDDQTAKFLVVQSSLPSIDSVVIEMVEGGSKLPLLYLECLQLRQTITVGLLKRWLKDERFSKHKAHLFLSLQNDAESVVWLAENSNGSQNLFERLLTKEDRGTWFRQEFGTSIDSMSDPEVITYAKLLDLKEFEHFDPSSAQAPFDFVLHGLNEHVPIIIELISSLEEFEGEDWIQALYIVYGKRLPVTPKNLGIDFEWHEILERLQEWAKTDAYKQVSPGRMGQALTLETSIQAMFDTQVNAAFRIWIWRQVCLHTRSYIPWDMAMPAHQQKWNITRLTQNSTASERFNLRNNNAVVGY</sequence>
<protein>
    <submittedName>
        <fullName evidence="1">Uncharacterized protein</fullName>
    </submittedName>
</protein>